<dbReference type="GO" id="GO:0005737">
    <property type="term" value="C:cytoplasm"/>
    <property type="evidence" value="ECO:0007669"/>
    <property type="project" value="TreeGrafter"/>
</dbReference>
<accession>A0A495EE22</accession>
<dbReference type="PANTHER" id="PTHR45953">
    <property type="entry name" value="IDURONATE 2-SULFATASE"/>
    <property type="match status" value="1"/>
</dbReference>
<evidence type="ECO:0000313" key="4">
    <source>
        <dbReference type="EMBL" id="RKR14986.1"/>
    </source>
</evidence>
<dbReference type="EMBL" id="RBIQ01000007">
    <property type="protein sequence ID" value="RKR14986.1"/>
    <property type="molecule type" value="Genomic_DNA"/>
</dbReference>
<dbReference type="GO" id="GO:0008484">
    <property type="term" value="F:sulfuric ester hydrolase activity"/>
    <property type="evidence" value="ECO:0007669"/>
    <property type="project" value="TreeGrafter"/>
</dbReference>
<keyword evidence="1" id="KW-0479">Metal-binding</keyword>
<dbReference type="Gene3D" id="3.40.720.10">
    <property type="entry name" value="Alkaline Phosphatase, subunit A"/>
    <property type="match status" value="1"/>
</dbReference>
<dbReference type="AlphaFoldDB" id="A0A495EE22"/>
<protein>
    <submittedName>
        <fullName evidence="4">Arylsulfatase A-like enzyme</fullName>
    </submittedName>
</protein>
<evidence type="ECO:0000256" key="1">
    <source>
        <dbReference type="ARBA" id="ARBA00022723"/>
    </source>
</evidence>
<gene>
    <name evidence="4" type="ORF">CLV91_1068</name>
</gene>
<evidence type="ECO:0000256" key="2">
    <source>
        <dbReference type="ARBA" id="ARBA00022801"/>
    </source>
</evidence>
<keyword evidence="5" id="KW-1185">Reference proteome</keyword>
<evidence type="ECO:0000313" key="5">
    <source>
        <dbReference type="Proteomes" id="UP000269412"/>
    </source>
</evidence>
<feature type="domain" description="Sulfatase N-terminal" evidence="3">
    <location>
        <begin position="21"/>
        <end position="328"/>
    </location>
</feature>
<dbReference type="GO" id="GO:0046872">
    <property type="term" value="F:metal ion binding"/>
    <property type="evidence" value="ECO:0007669"/>
    <property type="project" value="UniProtKB-KW"/>
</dbReference>
<dbReference type="InterPro" id="IPR017850">
    <property type="entry name" value="Alkaline_phosphatase_core_sf"/>
</dbReference>
<organism evidence="4 5">
    <name type="scientific">Maribacter vaceletii</name>
    <dbReference type="NCBI Taxonomy" id="1206816"/>
    <lineage>
        <taxon>Bacteria</taxon>
        <taxon>Pseudomonadati</taxon>
        <taxon>Bacteroidota</taxon>
        <taxon>Flavobacteriia</taxon>
        <taxon>Flavobacteriales</taxon>
        <taxon>Flavobacteriaceae</taxon>
        <taxon>Maribacter</taxon>
    </lineage>
</organism>
<dbReference type="PANTHER" id="PTHR45953:SF1">
    <property type="entry name" value="IDURONATE 2-SULFATASE"/>
    <property type="match status" value="1"/>
</dbReference>
<sequence>MQKLLFSIAIFLVHFFGVAQPNIILIESDDQSNVAVGAYRFGNIKTPNIDKIAESGVYFTNAYNMGCWSPAVCIPSRTMLFNGTFLWNASKITKKNVPGPSLTERLKTAGYETYVTGKWHALGKSPKATFDNYGTILPGQLKTYNSKDGHYTDIVGKESVAFIKMAAKRKKPFFLYTAFNAPHVPRQTEQKYYDMYPPKEVILPPSVKAGPLHPNIKYNYTSAPLNPKTMKNRYQQNNAMVTHMDDRIGDIISALKNNGLYENSIIVFMSDHGISFGENGVAGKVCLYDISAKAPLIIMGPGMPQNKKKKERIYLQDIYPTILELVGIDIPEYIEFNSLVPQIEDNTIVSPYSSIYLAMFNDQRAIVKDNYKLILYPQAKAAELYNLKLDPWETKNIITDKTKTPTLKKMGAAMLQWQKNTGDTLNLKYIYPNYFK</sequence>
<dbReference type="RefSeq" id="WP_121064677.1">
    <property type="nucleotide sequence ID" value="NZ_RBIQ01000007.1"/>
</dbReference>
<dbReference type="Pfam" id="PF00884">
    <property type="entry name" value="Sulfatase"/>
    <property type="match status" value="1"/>
</dbReference>
<dbReference type="OrthoDB" id="9762324at2"/>
<comment type="caution">
    <text evidence="4">The sequence shown here is derived from an EMBL/GenBank/DDBJ whole genome shotgun (WGS) entry which is preliminary data.</text>
</comment>
<evidence type="ECO:0000259" key="3">
    <source>
        <dbReference type="Pfam" id="PF00884"/>
    </source>
</evidence>
<dbReference type="SUPFAM" id="SSF53649">
    <property type="entry name" value="Alkaline phosphatase-like"/>
    <property type="match status" value="1"/>
</dbReference>
<proteinExistence type="predicted"/>
<dbReference type="Proteomes" id="UP000269412">
    <property type="component" value="Unassembled WGS sequence"/>
</dbReference>
<keyword evidence="2" id="KW-0378">Hydrolase</keyword>
<reference evidence="4 5" key="1">
    <citation type="submission" date="2018-10" db="EMBL/GenBank/DDBJ databases">
        <title>Genomic Encyclopedia of Archaeal and Bacterial Type Strains, Phase II (KMG-II): from individual species to whole genera.</title>
        <authorList>
            <person name="Goeker M."/>
        </authorList>
    </citation>
    <scope>NUCLEOTIDE SEQUENCE [LARGE SCALE GENOMIC DNA]</scope>
    <source>
        <strain evidence="4 5">DSM 25230</strain>
    </source>
</reference>
<dbReference type="InterPro" id="IPR000917">
    <property type="entry name" value="Sulfatase_N"/>
</dbReference>
<name>A0A495EE22_9FLAO</name>